<dbReference type="AlphaFoldDB" id="A0A4Q7IWI6"/>
<keyword evidence="6 12" id="KW-0418">Kinase</keyword>
<keyword evidence="8" id="KW-0902">Two-component regulatory system</keyword>
<dbReference type="PANTHER" id="PTHR24421">
    <property type="entry name" value="NITRATE/NITRITE SENSOR PROTEIN NARX-RELATED"/>
    <property type="match status" value="1"/>
</dbReference>
<dbReference type="Pfam" id="PF07730">
    <property type="entry name" value="HisKA_3"/>
    <property type="match status" value="1"/>
</dbReference>
<dbReference type="InterPro" id="IPR050482">
    <property type="entry name" value="Sensor_HK_TwoCompSys"/>
</dbReference>
<feature type="transmembrane region" description="Helical" evidence="9">
    <location>
        <begin position="55"/>
        <end position="75"/>
    </location>
</feature>
<organism evidence="12 13">
    <name type="scientific">Amycolatopsis suaedae</name>
    <dbReference type="NCBI Taxonomy" id="2510978"/>
    <lineage>
        <taxon>Bacteria</taxon>
        <taxon>Bacillati</taxon>
        <taxon>Actinomycetota</taxon>
        <taxon>Actinomycetes</taxon>
        <taxon>Pseudonocardiales</taxon>
        <taxon>Pseudonocardiaceae</taxon>
        <taxon>Amycolatopsis</taxon>
    </lineage>
</organism>
<feature type="domain" description="Signal transduction histidine kinase subgroup 3 dimerisation and phosphoacceptor" evidence="11">
    <location>
        <begin position="175"/>
        <end position="235"/>
    </location>
</feature>
<comment type="caution">
    <text evidence="12">The sequence shown here is derived from an EMBL/GenBank/DDBJ whole genome shotgun (WGS) entry which is preliminary data.</text>
</comment>
<dbReference type="GO" id="GO:0000155">
    <property type="term" value="F:phosphorelay sensor kinase activity"/>
    <property type="evidence" value="ECO:0007669"/>
    <property type="project" value="InterPro"/>
</dbReference>
<dbReference type="EC" id="2.7.13.3" evidence="2"/>
<sequence length="373" mass="39276">MRSAVVAASRAAAQVVAAASAVAACVAEPAGIPLVAAALALVTGLVWWPRSRAWLPWLAGGAGAVSGAATAGSLLWSWLPFPNWTIIELFLLCLLVAAVARWSPVRAAVAGGFAAGLPSAVAILRVGEQMSGTEAVYGVAFWAFGPVLAAAGGGLLRMQHTRRVRAVEEARREQRLELARDLHDYVAHDVSEMIAQAQAAQLAADGPVLGALRHIETAGLRAMAAMDRTVRMLHDDPDEARSQQGVAELPELVERFAAASPARVRLELESGLAERIPRELTSTVHRIVVEALTNVRRHAPRAEWVEVCVREVDRSVEVSVANDASDAPPGELGRSGGLGLPGLTERVEALAGTLRAGPHGNGWRVLARLPVSS</sequence>
<evidence type="ECO:0000259" key="11">
    <source>
        <dbReference type="Pfam" id="PF07730"/>
    </source>
</evidence>
<dbReference type="OrthoDB" id="227596at2"/>
<keyword evidence="13" id="KW-1185">Reference proteome</keyword>
<evidence type="ECO:0000256" key="10">
    <source>
        <dbReference type="SAM" id="SignalP"/>
    </source>
</evidence>
<dbReference type="InterPro" id="IPR011712">
    <property type="entry name" value="Sig_transdc_His_kin_sub3_dim/P"/>
</dbReference>
<keyword evidence="4" id="KW-0808">Transferase</keyword>
<evidence type="ECO:0000256" key="9">
    <source>
        <dbReference type="SAM" id="Phobius"/>
    </source>
</evidence>
<dbReference type="GO" id="GO:0016020">
    <property type="term" value="C:membrane"/>
    <property type="evidence" value="ECO:0007669"/>
    <property type="project" value="InterPro"/>
</dbReference>
<dbReference type="Proteomes" id="UP000292003">
    <property type="component" value="Unassembled WGS sequence"/>
</dbReference>
<dbReference type="InterPro" id="IPR036890">
    <property type="entry name" value="HATPase_C_sf"/>
</dbReference>
<feature type="transmembrane region" description="Helical" evidence="9">
    <location>
        <begin position="107"/>
        <end position="124"/>
    </location>
</feature>
<evidence type="ECO:0000313" key="12">
    <source>
        <dbReference type="EMBL" id="RZQ59290.1"/>
    </source>
</evidence>
<evidence type="ECO:0000313" key="13">
    <source>
        <dbReference type="Proteomes" id="UP000292003"/>
    </source>
</evidence>
<dbReference type="GO" id="GO:0005524">
    <property type="term" value="F:ATP binding"/>
    <property type="evidence" value="ECO:0007669"/>
    <property type="project" value="UniProtKB-KW"/>
</dbReference>
<dbReference type="Gene3D" id="1.20.5.1930">
    <property type="match status" value="1"/>
</dbReference>
<dbReference type="Gene3D" id="3.30.565.10">
    <property type="entry name" value="Histidine kinase-like ATPase, C-terminal domain"/>
    <property type="match status" value="1"/>
</dbReference>
<dbReference type="GO" id="GO:0046983">
    <property type="term" value="F:protein dimerization activity"/>
    <property type="evidence" value="ECO:0007669"/>
    <property type="project" value="InterPro"/>
</dbReference>
<feature type="transmembrane region" description="Helical" evidence="9">
    <location>
        <begin position="31"/>
        <end position="48"/>
    </location>
</feature>
<dbReference type="SUPFAM" id="SSF55874">
    <property type="entry name" value="ATPase domain of HSP90 chaperone/DNA topoisomerase II/histidine kinase"/>
    <property type="match status" value="1"/>
</dbReference>
<evidence type="ECO:0000256" key="6">
    <source>
        <dbReference type="ARBA" id="ARBA00022777"/>
    </source>
</evidence>
<keyword evidence="9" id="KW-0472">Membrane</keyword>
<keyword evidence="9" id="KW-0812">Transmembrane</keyword>
<dbReference type="CDD" id="cd16917">
    <property type="entry name" value="HATPase_UhpB-NarQ-NarX-like"/>
    <property type="match status" value="1"/>
</dbReference>
<evidence type="ECO:0000256" key="3">
    <source>
        <dbReference type="ARBA" id="ARBA00022553"/>
    </source>
</evidence>
<evidence type="ECO:0000256" key="4">
    <source>
        <dbReference type="ARBA" id="ARBA00022679"/>
    </source>
</evidence>
<dbReference type="PANTHER" id="PTHR24421:SF10">
    <property type="entry name" value="NITRATE_NITRITE SENSOR PROTEIN NARQ"/>
    <property type="match status" value="1"/>
</dbReference>
<keyword evidence="7" id="KW-0067">ATP-binding</keyword>
<keyword evidence="5" id="KW-0547">Nucleotide-binding</keyword>
<dbReference type="EMBL" id="SFCC01000027">
    <property type="protein sequence ID" value="RZQ59290.1"/>
    <property type="molecule type" value="Genomic_DNA"/>
</dbReference>
<evidence type="ECO:0000256" key="2">
    <source>
        <dbReference type="ARBA" id="ARBA00012438"/>
    </source>
</evidence>
<name>A0A4Q7IWI6_9PSEU</name>
<dbReference type="RefSeq" id="WP_130479900.1">
    <property type="nucleotide sequence ID" value="NZ_SFCC01000027.1"/>
</dbReference>
<feature type="transmembrane region" description="Helical" evidence="9">
    <location>
        <begin position="81"/>
        <end position="100"/>
    </location>
</feature>
<reference evidence="12 13" key="1">
    <citation type="submission" date="2019-02" db="EMBL/GenBank/DDBJ databases">
        <title>Draft genome sequence of Amycolatopsis sp. 8-3EHSu isolated from roots of Suaeda maritima.</title>
        <authorList>
            <person name="Duangmal K."/>
            <person name="Chantavorakit T."/>
        </authorList>
    </citation>
    <scope>NUCLEOTIDE SEQUENCE [LARGE SCALE GENOMIC DNA]</scope>
    <source>
        <strain evidence="12 13">8-3EHSu</strain>
    </source>
</reference>
<proteinExistence type="predicted"/>
<comment type="catalytic activity">
    <reaction evidence="1">
        <text>ATP + protein L-histidine = ADP + protein N-phospho-L-histidine.</text>
        <dbReference type="EC" id="2.7.13.3"/>
    </reaction>
</comment>
<gene>
    <name evidence="12" type="ORF">EWH70_35035</name>
</gene>
<feature type="chain" id="PRO_5038610907" description="histidine kinase" evidence="10">
    <location>
        <begin position="24"/>
        <end position="373"/>
    </location>
</feature>
<evidence type="ECO:0000256" key="8">
    <source>
        <dbReference type="ARBA" id="ARBA00023012"/>
    </source>
</evidence>
<dbReference type="PROSITE" id="PS51257">
    <property type="entry name" value="PROKAR_LIPOPROTEIN"/>
    <property type="match status" value="1"/>
</dbReference>
<protein>
    <recommendedName>
        <fullName evidence="2">histidine kinase</fullName>
        <ecNumber evidence="2">2.7.13.3</ecNumber>
    </recommendedName>
</protein>
<keyword evidence="9" id="KW-1133">Transmembrane helix</keyword>
<keyword evidence="3" id="KW-0597">Phosphoprotein</keyword>
<feature type="transmembrane region" description="Helical" evidence="9">
    <location>
        <begin position="136"/>
        <end position="156"/>
    </location>
</feature>
<evidence type="ECO:0000256" key="1">
    <source>
        <dbReference type="ARBA" id="ARBA00000085"/>
    </source>
</evidence>
<feature type="signal peptide" evidence="10">
    <location>
        <begin position="1"/>
        <end position="23"/>
    </location>
</feature>
<keyword evidence="10" id="KW-0732">Signal</keyword>
<evidence type="ECO:0000256" key="5">
    <source>
        <dbReference type="ARBA" id="ARBA00022741"/>
    </source>
</evidence>
<accession>A0A4Q7IWI6</accession>
<evidence type="ECO:0000256" key="7">
    <source>
        <dbReference type="ARBA" id="ARBA00022840"/>
    </source>
</evidence>